<dbReference type="Proteomes" id="UP001422759">
    <property type="component" value="Unassembled WGS sequence"/>
</dbReference>
<proteinExistence type="predicted"/>
<feature type="region of interest" description="Disordered" evidence="1">
    <location>
        <begin position="399"/>
        <end position="422"/>
    </location>
</feature>
<reference evidence="2 3" key="1">
    <citation type="journal article" date="2019" name="Int. J. Syst. Evol. Microbiol.">
        <title>The Global Catalogue of Microorganisms (GCM) 10K type strain sequencing project: providing services to taxonomists for standard genome sequencing and annotation.</title>
        <authorList>
            <consortium name="The Broad Institute Genomics Platform"/>
            <consortium name="The Broad Institute Genome Sequencing Center for Infectious Disease"/>
            <person name="Wu L."/>
            <person name="Ma J."/>
        </authorList>
    </citation>
    <scope>NUCLEOTIDE SEQUENCE [LARGE SCALE GENOMIC DNA]</scope>
    <source>
        <strain evidence="2 3">JCM 14560</strain>
    </source>
</reference>
<sequence length="422" mass="45655">MNDFTYADPSSLHGQLQRGRGIGATRALSDPGVAADLVYACAVTDSRWDRQTEHRSSYLARLIHRLDLPLDPIERYVFDYDGDDADGIEPTLRILTELPLLGRFDAVPVLRRYAVEGRHWADGLETIAYSDAWEQLPKLWTGLDADILARRGDAELGAAIDEKSAPWTSWAQAWPRVRRFLDGGTDSGPAPVRPDLSDTGTTDLHRLVAARPGRGRQLALRELGRRGDLVVLDMAEDAGLRNAAGGTPGIAQALRHLGSAAVPRARAWSVSGDDFLEWLAVEVLSGCGESEDSPYLLNAFTTAAAEGSWCATESPAKGLGRLRIAGATDVLVHAWESTVHSYAREALLEGLRGCAPQPVADGFTEEAIDDCEPRVQEAACAHAPDTASARARLDALRADPLATELHDKARQRSTRPTSTGEA</sequence>
<organism evidence="2 3">
    <name type="scientific">Kitasatospora kazusensis</name>
    <dbReference type="NCBI Taxonomy" id="407974"/>
    <lineage>
        <taxon>Bacteria</taxon>
        <taxon>Bacillati</taxon>
        <taxon>Actinomycetota</taxon>
        <taxon>Actinomycetes</taxon>
        <taxon>Kitasatosporales</taxon>
        <taxon>Streptomycetaceae</taxon>
        <taxon>Kitasatospora</taxon>
    </lineage>
</organism>
<evidence type="ECO:0000256" key="1">
    <source>
        <dbReference type="SAM" id="MobiDB-lite"/>
    </source>
</evidence>
<gene>
    <name evidence="2" type="ORF">GCM10009760_57720</name>
</gene>
<comment type="caution">
    <text evidence="2">The sequence shown here is derived from an EMBL/GenBank/DDBJ whole genome shotgun (WGS) entry which is preliminary data.</text>
</comment>
<evidence type="ECO:0000313" key="3">
    <source>
        <dbReference type="Proteomes" id="UP001422759"/>
    </source>
</evidence>
<keyword evidence="3" id="KW-1185">Reference proteome</keyword>
<evidence type="ECO:0008006" key="4">
    <source>
        <dbReference type="Google" id="ProtNLM"/>
    </source>
</evidence>
<dbReference type="EMBL" id="BAAANT010000052">
    <property type="protein sequence ID" value="GAA2156581.1"/>
    <property type="molecule type" value="Genomic_DNA"/>
</dbReference>
<name>A0ABN3A9N9_9ACTN</name>
<evidence type="ECO:0000313" key="2">
    <source>
        <dbReference type="EMBL" id="GAA2156581.1"/>
    </source>
</evidence>
<protein>
    <recommendedName>
        <fullName evidence="4">HEAT repeat domain-containing protein</fullName>
    </recommendedName>
</protein>
<accession>A0ABN3A9N9</accession>
<dbReference type="RefSeq" id="WP_344468947.1">
    <property type="nucleotide sequence ID" value="NZ_BAAANT010000052.1"/>
</dbReference>